<comment type="subcellular location">
    <subcellularLocation>
        <location evidence="1">Cell inner membrane</location>
        <topology evidence="1">Multi-pass membrane protein</topology>
    </subcellularLocation>
</comment>
<dbReference type="GO" id="GO:0003899">
    <property type="term" value="F:DNA-directed RNA polymerase activity"/>
    <property type="evidence" value="ECO:0007669"/>
    <property type="project" value="UniProtKB-EC"/>
</dbReference>
<evidence type="ECO:0000256" key="3">
    <source>
        <dbReference type="ARBA" id="ARBA00022519"/>
    </source>
</evidence>
<keyword evidence="11" id="KW-0548">Nucleotidyltransferase</keyword>
<dbReference type="PANTHER" id="PTHR30443">
    <property type="entry name" value="INNER MEMBRANE PROTEIN"/>
    <property type="match status" value="1"/>
</dbReference>
<evidence type="ECO:0000256" key="4">
    <source>
        <dbReference type="ARBA" id="ARBA00022679"/>
    </source>
</evidence>
<evidence type="ECO:0000259" key="9">
    <source>
        <dbReference type="Pfam" id="PF00884"/>
    </source>
</evidence>
<feature type="transmembrane region" description="Helical" evidence="8">
    <location>
        <begin position="74"/>
        <end position="97"/>
    </location>
</feature>
<gene>
    <name evidence="11" type="ORF">PCL1606_46340</name>
</gene>
<feature type="domain" description="Phosphoethanolamine transferase N-terminal" evidence="10">
    <location>
        <begin position="85"/>
        <end position="234"/>
    </location>
</feature>
<keyword evidence="5 8" id="KW-0812">Transmembrane</keyword>
<keyword evidence="3" id="KW-0997">Cell inner membrane</keyword>
<dbReference type="AlphaFoldDB" id="A0A0D5Y433"/>
<dbReference type="Pfam" id="PF00884">
    <property type="entry name" value="Sulfatase"/>
    <property type="match status" value="1"/>
</dbReference>
<organism evidence="11 12">
    <name type="scientific">Pseudomonas chlororaphis</name>
    <dbReference type="NCBI Taxonomy" id="587753"/>
    <lineage>
        <taxon>Bacteria</taxon>
        <taxon>Pseudomonadati</taxon>
        <taxon>Pseudomonadota</taxon>
        <taxon>Gammaproteobacteria</taxon>
        <taxon>Pseudomonadales</taxon>
        <taxon>Pseudomonadaceae</taxon>
        <taxon>Pseudomonas</taxon>
    </lineage>
</organism>
<dbReference type="Pfam" id="PF08019">
    <property type="entry name" value="EptA_B_N"/>
    <property type="match status" value="1"/>
</dbReference>
<keyword evidence="7 8" id="KW-0472">Membrane</keyword>
<dbReference type="PATRIC" id="fig|587753.10.peg.4631"/>
<dbReference type="InterPro" id="IPR058130">
    <property type="entry name" value="PEA_transf_C"/>
</dbReference>
<keyword evidence="2" id="KW-1003">Cell membrane</keyword>
<evidence type="ECO:0000256" key="6">
    <source>
        <dbReference type="ARBA" id="ARBA00022989"/>
    </source>
</evidence>
<dbReference type="CDD" id="cd16017">
    <property type="entry name" value="LptA"/>
    <property type="match status" value="1"/>
</dbReference>
<dbReference type="EMBL" id="CP011110">
    <property type="protein sequence ID" value="AKA26081.1"/>
    <property type="molecule type" value="Genomic_DNA"/>
</dbReference>
<dbReference type="InterPro" id="IPR017850">
    <property type="entry name" value="Alkaline_phosphatase_core_sf"/>
</dbReference>
<evidence type="ECO:0000313" key="11">
    <source>
        <dbReference type="EMBL" id="AKA26081.1"/>
    </source>
</evidence>
<dbReference type="InterPro" id="IPR012549">
    <property type="entry name" value="EptA-like_N"/>
</dbReference>
<accession>A0A0D5Y433</accession>
<evidence type="ECO:0000256" key="7">
    <source>
        <dbReference type="ARBA" id="ARBA00023136"/>
    </source>
</evidence>
<feature type="transmembrane region" description="Helical" evidence="8">
    <location>
        <begin position="42"/>
        <end position="62"/>
    </location>
</feature>
<proteinExistence type="predicted"/>
<dbReference type="GO" id="GO:0016776">
    <property type="term" value="F:phosphotransferase activity, phosphate group as acceptor"/>
    <property type="evidence" value="ECO:0007669"/>
    <property type="project" value="TreeGrafter"/>
</dbReference>
<dbReference type="KEGG" id="pcz:PCL1606_46340"/>
<dbReference type="EC" id="2.7.7.6" evidence="11"/>
<dbReference type="PANTHER" id="PTHR30443:SF0">
    <property type="entry name" value="PHOSPHOETHANOLAMINE TRANSFERASE EPTA"/>
    <property type="match status" value="1"/>
</dbReference>
<feature type="transmembrane region" description="Helical" evidence="8">
    <location>
        <begin position="179"/>
        <end position="201"/>
    </location>
</feature>
<sequence>MAGYLRFGLSWEVVQQAAFDDALLSRNKLIVMFNIKPLRPEWVTLIACAFLLLGCNFVLWQHLFGITASDSRGIAMRVAFGVMIFGAFNLILTWLAFRRVLKPVLILLFLISAGVAYFMNQYGVLIDAGMFRNFAETNATEVRDLLSLKLLGYVLLLGVLPSWLLWKTPINYRRWHRELLSKLLVSVGCAAAIGGVALANYQGLASLFRNHHELRLMIVPSNYVGASIGYLREQVVSARQPFVKIGEDAQRNPTWQAHTRKSLTVLVVGESARAENFGILGYERDTTPQLSHENGLIAFTDVTSCGTETAVSVPCMFSNMGRKNYDASKAKNEEGLLDVLKRAGLEVIWRDNQSGCKGTCDRVTLDDVSNLKDPALCANSECRDEILLQGLQHFIDTLDKDTVLVLHQMGSHGPEYFKRYPKEYERFTPVCQSNALNNCSRESIVNGYDNTLVYTDHVLATLIDLLRSNQDKVDTAMLYLSDHGESLGEYNLFLHGTPYMLAPSQQKHVAMLAWFSDSYQKAFAVDTHCLQQSREKPLSQDNLFHSMLGLLEVDSQVYDRGLDLFAGCRGSVVDGVLARQ</sequence>
<reference evidence="11 12" key="1">
    <citation type="journal article" date="2015" name="Mol. Plant Microbe Interact.">
        <title>Comparative Genomic Analysis of Pseudomonas chlororaphis PCL1606 Reveals New Insight into Antifungal Compounds Involved in Biocontrol.</title>
        <authorList>
            <person name="Calderon C.E."/>
            <person name="Ramos C."/>
            <person name="de Vicente A."/>
            <person name="Cazorla F.M."/>
        </authorList>
    </citation>
    <scope>NUCLEOTIDE SEQUENCE [LARGE SCALE GENOMIC DNA]</scope>
    <source>
        <strain evidence="11 12">PCL1606</strain>
    </source>
</reference>
<feature type="transmembrane region" description="Helical" evidence="8">
    <location>
        <begin position="146"/>
        <end position="167"/>
    </location>
</feature>
<dbReference type="NCBIfam" id="NF028537">
    <property type="entry name" value="P_eth_NH2_trans"/>
    <property type="match status" value="1"/>
</dbReference>
<feature type="transmembrane region" description="Helical" evidence="8">
    <location>
        <begin position="104"/>
        <end position="126"/>
    </location>
</feature>
<protein>
    <submittedName>
        <fullName evidence="11">Membrane protein</fullName>
        <ecNumber evidence="11">2.7.7.6</ecNumber>
    </submittedName>
</protein>
<evidence type="ECO:0000256" key="8">
    <source>
        <dbReference type="SAM" id="Phobius"/>
    </source>
</evidence>
<dbReference type="Gene3D" id="3.40.720.10">
    <property type="entry name" value="Alkaline Phosphatase, subunit A"/>
    <property type="match status" value="1"/>
</dbReference>
<dbReference type="Proteomes" id="UP000032748">
    <property type="component" value="Chromosome"/>
</dbReference>
<dbReference type="GO" id="GO:0005886">
    <property type="term" value="C:plasma membrane"/>
    <property type="evidence" value="ECO:0007669"/>
    <property type="project" value="UniProtKB-SubCell"/>
</dbReference>
<dbReference type="InterPro" id="IPR040423">
    <property type="entry name" value="PEA_transferase"/>
</dbReference>
<evidence type="ECO:0000313" key="12">
    <source>
        <dbReference type="Proteomes" id="UP000032748"/>
    </source>
</evidence>
<evidence type="ECO:0000256" key="2">
    <source>
        <dbReference type="ARBA" id="ARBA00022475"/>
    </source>
</evidence>
<feature type="domain" description="Sulfatase N-terminal" evidence="9">
    <location>
        <begin position="264"/>
        <end position="552"/>
    </location>
</feature>
<keyword evidence="6 8" id="KW-1133">Transmembrane helix</keyword>
<dbReference type="SUPFAM" id="SSF53649">
    <property type="entry name" value="Alkaline phosphatase-like"/>
    <property type="match status" value="1"/>
</dbReference>
<name>A0A0D5Y433_9PSED</name>
<evidence type="ECO:0000256" key="1">
    <source>
        <dbReference type="ARBA" id="ARBA00004429"/>
    </source>
</evidence>
<evidence type="ECO:0000259" key="10">
    <source>
        <dbReference type="Pfam" id="PF08019"/>
    </source>
</evidence>
<evidence type="ECO:0000256" key="5">
    <source>
        <dbReference type="ARBA" id="ARBA00022692"/>
    </source>
</evidence>
<keyword evidence="4 11" id="KW-0808">Transferase</keyword>
<dbReference type="GO" id="GO:0009244">
    <property type="term" value="P:lipopolysaccharide core region biosynthetic process"/>
    <property type="evidence" value="ECO:0007669"/>
    <property type="project" value="TreeGrafter"/>
</dbReference>
<dbReference type="InterPro" id="IPR000917">
    <property type="entry name" value="Sulfatase_N"/>
</dbReference>